<dbReference type="EMBL" id="JARRTL010000025">
    <property type="protein sequence ID" value="MEC0486947.1"/>
    <property type="molecule type" value="Genomic_DNA"/>
</dbReference>
<dbReference type="Proteomes" id="UP000036168">
    <property type="component" value="Unassembled WGS sequence"/>
</dbReference>
<dbReference type="STRING" id="1664069.BGLY_3176"/>
<dbReference type="Pfam" id="PF10750">
    <property type="entry name" value="DUF2536"/>
    <property type="match status" value="1"/>
</dbReference>
<evidence type="ECO:0000313" key="1">
    <source>
        <dbReference type="EMBL" id="KRT95322.1"/>
    </source>
</evidence>
<dbReference type="InterPro" id="IPR019686">
    <property type="entry name" value="DUF2536"/>
</dbReference>
<protein>
    <submittedName>
        <fullName evidence="2">YrzA family protein</fullName>
    </submittedName>
</protein>
<accession>A0A0J6HN14</accession>
<dbReference type="OrthoDB" id="2454327at2"/>
<sequence>MKFELDLIKDKIEFFEAPTLEELEKKINQQIENNQALLLRVGSVSHQTAVIDGRIMYSAVIHFKAES</sequence>
<dbReference type="EMBL" id="LECW02000004">
    <property type="protein sequence ID" value="KRT95322.1"/>
    <property type="molecule type" value="Genomic_DNA"/>
</dbReference>
<evidence type="ECO:0000313" key="3">
    <source>
        <dbReference type="Proteomes" id="UP000036168"/>
    </source>
</evidence>
<reference evidence="1 3" key="1">
    <citation type="journal article" date="2015" name="Int. J. Syst. Evol. Microbiol.">
        <title>Bacillus glycinifermentans sp. nov., isolated from fermented soybean paste.</title>
        <authorList>
            <person name="Kim S.J."/>
            <person name="Dunlap C.A."/>
            <person name="Kwon S.W."/>
            <person name="Rooney A.P."/>
        </authorList>
    </citation>
    <scope>NUCLEOTIDE SEQUENCE [LARGE SCALE GENOMIC DNA]</scope>
    <source>
        <strain evidence="1 3">GO-13</strain>
    </source>
</reference>
<gene>
    <name evidence="1" type="ORF">AB447_212585</name>
    <name evidence="2" type="ORF">P8828_19495</name>
</gene>
<dbReference type="AlphaFoldDB" id="A0A0J6EQS2"/>
<accession>A0A0J6EQS2</accession>
<evidence type="ECO:0000313" key="2">
    <source>
        <dbReference type="EMBL" id="MEC0486947.1"/>
    </source>
</evidence>
<keyword evidence="4" id="KW-1185">Reference proteome</keyword>
<organism evidence="1 3">
    <name type="scientific">Bacillus glycinifermentans</name>
    <dbReference type="NCBI Taxonomy" id="1664069"/>
    <lineage>
        <taxon>Bacteria</taxon>
        <taxon>Bacillati</taxon>
        <taxon>Bacillota</taxon>
        <taxon>Bacilli</taxon>
        <taxon>Bacillales</taxon>
        <taxon>Bacillaceae</taxon>
        <taxon>Bacillus</taxon>
    </lineage>
</organism>
<comment type="caution">
    <text evidence="1">The sequence shown here is derived from an EMBL/GenBank/DDBJ whole genome shotgun (WGS) entry which is preliminary data.</text>
</comment>
<evidence type="ECO:0000313" key="4">
    <source>
        <dbReference type="Proteomes" id="UP001341297"/>
    </source>
</evidence>
<dbReference type="Proteomes" id="UP001341297">
    <property type="component" value="Unassembled WGS sequence"/>
</dbReference>
<dbReference type="RefSeq" id="WP_048353574.1">
    <property type="nucleotide sequence ID" value="NZ_CP023481.1"/>
</dbReference>
<proteinExistence type="predicted"/>
<dbReference type="PATRIC" id="fig|1664069.3.peg.2583"/>
<reference evidence="2 4" key="3">
    <citation type="submission" date="2023-03" db="EMBL/GenBank/DDBJ databases">
        <title>Agriculturally important microbes genome sequencing.</title>
        <authorList>
            <person name="Dunlap C."/>
        </authorList>
    </citation>
    <scope>NUCLEOTIDE SEQUENCE [LARGE SCALE GENOMIC DNA]</scope>
    <source>
        <strain evidence="2 4">CBP-3203</strain>
    </source>
</reference>
<reference evidence="1" key="2">
    <citation type="submission" date="2015-10" db="EMBL/GenBank/DDBJ databases">
        <authorList>
            <person name="Gilbert D.G."/>
        </authorList>
    </citation>
    <scope>NUCLEOTIDE SEQUENCE</scope>
    <source>
        <strain evidence="1">GO-13</strain>
    </source>
</reference>
<name>A0A0J6EQS2_9BACI</name>